<reference evidence="2 3" key="1">
    <citation type="journal article" date="2016" name="BMC Genomics">
        <title>A novel strain of cynomolgus macaque cytomegalovirus: implications for host-virus co-evolution.</title>
        <authorList>
            <person name="Russell J.N."/>
            <person name="Marsh A.K."/>
            <person name="Willer D.O."/>
            <person name="Ambagala A.P."/>
            <person name="Dzamba M."/>
            <person name="Chan J.K."/>
            <person name="Pilon R."/>
            <person name="Fournier J."/>
            <person name="Brudno M."/>
            <person name="Antony J.M."/>
            <person name="Sandstrom P."/>
            <person name="Evans B.J."/>
            <person name="MacDonald K.S."/>
        </authorList>
    </citation>
    <scope>NUCLEOTIDE SEQUENCE [LARGE SCALE GENOMIC DNA]</scope>
    <source>
        <strain evidence="2">Mauritius</strain>
    </source>
</reference>
<proteinExistence type="predicted"/>
<sequence length="203" mass="23135">MTQLCFMFIYIILQHTCSSAQTISYTVIYGSNITLEKPKNNLQVYTWFYRNTNKGECPSDPETDISTYEDIKLCENASNKLHRYNRKKQCMPEQYNCTSAGLHLYNVHNQGTSTYLLIQQDSEKSPHATANTTYIVNIVSSTTPTLSPNPTTMHIVTLAGSFAQVSSKNNHISTVVVSIILTLMLITGLSCFCYRRQLYRYLR</sequence>
<dbReference type="Proteomes" id="UP000118435">
    <property type="component" value="Segment"/>
</dbReference>
<evidence type="ECO:0000313" key="2">
    <source>
        <dbReference type="EMBL" id="AKT72765.1"/>
    </source>
</evidence>
<evidence type="ECO:0000313" key="3">
    <source>
        <dbReference type="Proteomes" id="UP000118435"/>
    </source>
</evidence>
<evidence type="ECO:0000256" key="1">
    <source>
        <dbReference type="SAM" id="Phobius"/>
    </source>
</evidence>
<gene>
    <name evidence="2" type="primary">Cy11</name>
</gene>
<name>A0A0K1H033_9BETA</name>
<keyword evidence="1" id="KW-1133">Transmembrane helix</keyword>
<organism evidence="2 3">
    <name type="scientific">Cynomolgus macaque cytomegalovirus strain Mauritius</name>
    <dbReference type="NCBI Taxonomy" id="1690255"/>
    <lineage>
        <taxon>Viruses</taxon>
        <taxon>Duplodnaviria</taxon>
        <taxon>Heunggongvirae</taxon>
        <taxon>Peploviricota</taxon>
        <taxon>Herviviricetes</taxon>
        <taxon>Herpesvirales</taxon>
        <taxon>Orthoherpesviridae</taxon>
        <taxon>Betaherpesvirinae</taxon>
        <taxon>Cytomegalovirus</taxon>
        <taxon>Cytomegalovirus macacinebeta3</taxon>
    </lineage>
</organism>
<feature type="transmembrane region" description="Helical" evidence="1">
    <location>
        <begin position="172"/>
        <end position="194"/>
    </location>
</feature>
<accession>A0A0K1H033</accession>
<protein>
    <submittedName>
        <fullName evidence="2">Uncharacterized protein</fullName>
    </submittedName>
</protein>
<dbReference type="EMBL" id="KP796148">
    <property type="protein sequence ID" value="AKT72765.1"/>
    <property type="molecule type" value="Genomic_DNA"/>
</dbReference>
<keyword evidence="1" id="KW-0472">Membrane</keyword>
<keyword evidence="1" id="KW-0812">Transmembrane</keyword>